<dbReference type="AlphaFoldDB" id="A0A6C0JNJ8"/>
<protein>
    <submittedName>
        <fullName evidence="1">Uncharacterized protein</fullName>
    </submittedName>
</protein>
<dbReference type="EMBL" id="MN740669">
    <property type="protein sequence ID" value="QHU06943.1"/>
    <property type="molecule type" value="Genomic_DNA"/>
</dbReference>
<organism evidence="1">
    <name type="scientific">viral metagenome</name>
    <dbReference type="NCBI Taxonomy" id="1070528"/>
    <lineage>
        <taxon>unclassified sequences</taxon>
        <taxon>metagenomes</taxon>
        <taxon>organismal metagenomes</taxon>
    </lineage>
</organism>
<name>A0A6C0JNJ8_9ZZZZ</name>
<sequence>MSSKTGKENKDELRNMGDFYIACPHCDDIVYITKVKCALFLHAYNSETGKALNPHSKWYYIDKIKRQGNMLGCGGRFKLKMENGAIISIPIDR</sequence>
<accession>A0A6C0JNJ8</accession>
<reference evidence="1" key="1">
    <citation type="journal article" date="2020" name="Nature">
        <title>Giant virus diversity and host interactions through global metagenomics.</title>
        <authorList>
            <person name="Schulz F."/>
            <person name="Roux S."/>
            <person name="Paez-Espino D."/>
            <person name="Jungbluth S."/>
            <person name="Walsh D.A."/>
            <person name="Denef V.J."/>
            <person name="McMahon K.D."/>
            <person name="Konstantinidis K.T."/>
            <person name="Eloe-Fadrosh E.A."/>
            <person name="Kyrpides N.C."/>
            <person name="Woyke T."/>
        </authorList>
    </citation>
    <scope>NUCLEOTIDE SEQUENCE</scope>
    <source>
        <strain evidence="1">GVMAG-S-1038524-41</strain>
    </source>
</reference>
<evidence type="ECO:0000313" key="1">
    <source>
        <dbReference type="EMBL" id="QHU06943.1"/>
    </source>
</evidence>
<proteinExistence type="predicted"/>